<keyword evidence="3" id="KW-0689">Ribosomal protein</keyword>
<comment type="caution">
    <text evidence="8">The sequence shown here is derived from an EMBL/GenBank/DDBJ whole genome shotgun (WGS) entry which is preliminary data.</text>
</comment>
<dbReference type="PANTHER" id="PTHR10871">
    <property type="entry name" value="30S RIBOSOMAL PROTEIN S13/40S RIBOSOMAL PROTEIN S18"/>
    <property type="match status" value="1"/>
</dbReference>
<dbReference type="GO" id="GO:0003735">
    <property type="term" value="F:structural constituent of ribosome"/>
    <property type="evidence" value="ECO:0007669"/>
    <property type="project" value="InterPro"/>
</dbReference>
<evidence type="ECO:0000313" key="8">
    <source>
        <dbReference type="EMBL" id="MBW0463294.1"/>
    </source>
</evidence>
<dbReference type="Gene3D" id="4.10.910.10">
    <property type="entry name" value="30s ribosomal protein s13, domain 2"/>
    <property type="match status" value="1"/>
</dbReference>
<sequence length="249" mass="27191">MAMGVLSLAKGDFHLYFDALYENSLTQVAFCACMRHSKMFVLGVNLPEHKLVKIALTKFVGVGHHTAKLICARLNLHSALTVGELTEHQIGRISALLSSPSTTPPPNHPLAPLDGIAPPSAIDYDSGPEAQARLLAVSVDPLQSLLIESDLRREVRANIAHHRAIGSYRGKRHALGFPVNGQRTHTNAKTAKKLNRVERRAYSILFDNRIPFGASSSILSQVQSIDSLFGFSALNNCSLPFTDCWNSTE</sequence>
<dbReference type="Gene3D" id="1.10.8.50">
    <property type="match status" value="1"/>
</dbReference>
<dbReference type="Pfam" id="PF00416">
    <property type="entry name" value="Ribosomal_S13"/>
    <property type="match status" value="2"/>
</dbReference>
<dbReference type="InterPro" id="IPR010979">
    <property type="entry name" value="Ribosomal_uS13-like_H2TH"/>
</dbReference>
<dbReference type="HAMAP" id="MF_01315">
    <property type="entry name" value="Ribosomal_uS13"/>
    <property type="match status" value="1"/>
</dbReference>
<reference evidence="8" key="1">
    <citation type="submission" date="2021-03" db="EMBL/GenBank/DDBJ databases">
        <title>Draft genome sequence of rust myrtle Austropuccinia psidii MF-1, a brazilian biotype.</title>
        <authorList>
            <person name="Quecine M.C."/>
            <person name="Pachon D.M.R."/>
            <person name="Bonatelli M.L."/>
            <person name="Correr F.H."/>
            <person name="Franceschini L.M."/>
            <person name="Leite T.F."/>
            <person name="Margarido G.R.A."/>
            <person name="Almeida C.A."/>
            <person name="Ferrarezi J.A."/>
            <person name="Labate C.A."/>
        </authorList>
    </citation>
    <scope>NUCLEOTIDE SEQUENCE</scope>
    <source>
        <strain evidence="8">MF-1</strain>
    </source>
</reference>
<protein>
    <recommendedName>
        <fullName evidence="7">Small ribosomal subunit protein uS13m</fullName>
    </recommendedName>
</protein>
<evidence type="ECO:0000256" key="7">
    <source>
        <dbReference type="ARBA" id="ARBA00040757"/>
    </source>
</evidence>
<dbReference type="InterPro" id="IPR018269">
    <property type="entry name" value="Ribosomal_uS13_CS"/>
</dbReference>
<evidence type="ECO:0000256" key="5">
    <source>
        <dbReference type="ARBA" id="ARBA00023274"/>
    </source>
</evidence>
<dbReference type="GO" id="GO:0005739">
    <property type="term" value="C:mitochondrion"/>
    <property type="evidence" value="ECO:0007669"/>
    <property type="project" value="UniProtKB-SubCell"/>
</dbReference>
<evidence type="ECO:0000313" key="9">
    <source>
        <dbReference type="Proteomes" id="UP000765509"/>
    </source>
</evidence>
<organism evidence="8 9">
    <name type="scientific">Austropuccinia psidii MF-1</name>
    <dbReference type="NCBI Taxonomy" id="1389203"/>
    <lineage>
        <taxon>Eukaryota</taxon>
        <taxon>Fungi</taxon>
        <taxon>Dikarya</taxon>
        <taxon>Basidiomycota</taxon>
        <taxon>Pucciniomycotina</taxon>
        <taxon>Pucciniomycetes</taxon>
        <taxon>Pucciniales</taxon>
        <taxon>Sphaerophragmiaceae</taxon>
        <taxon>Austropuccinia</taxon>
    </lineage>
</organism>
<dbReference type="SUPFAM" id="SSF46946">
    <property type="entry name" value="S13-like H2TH domain"/>
    <property type="match status" value="1"/>
</dbReference>
<evidence type="ECO:0000256" key="3">
    <source>
        <dbReference type="ARBA" id="ARBA00022980"/>
    </source>
</evidence>
<comment type="similarity">
    <text evidence="2">Belongs to the universal ribosomal protein uS13 family.</text>
</comment>
<dbReference type="EMBL" id="AVOT02000521">
    <property type="protein sequence ID" value="MBW0463294.1"/>
    <property type="molecule type" value="Genomic_DNA"/>
</dbReference>
<keyword evidence="5" id="KW-0687">Ribonucleoprotein</keyword>
<accession>A0A9Q3BDJ1</accession>
<comment type="subcellular location">
    <subcellularLocation>
        <location evidence="1">Mitochondrion</location>
    </subcellularLocation>
</comment>
<dbReference type="PROSITE" id="PS50159">
    <property type="entry name" value="RIBOSOMAL_S13_2"/>
    <property type="match status" value="1"/>
</dbReference>
<dbReference type="InterPro" id="IPR027437">
    <property type="entry name" value="Rbsml_uS13_C"/>
</dbReference>
<evidence type="ECO:0000256" key="4">
    <source>
        <dbReference type="ARBA" id="ARBA00023128"/>
    </source>
</evidence>
<keyword evidence="4" id="KW-0496">Mitochondrion</keyword>
<dbReference type="GO" id="GO:0006412">
    <property type="term" value="P:translation"/>
    <property type="evidence" value="ECO:0007669"/>
    <property type="project" value="InterPro"/>
</dbReference>
<dbReference type="PANTHER" id="PTHR10871:SF1">
    <property type="entry name" value="SMALL RIBOSOMAL SUBUNIT PROTEIN US13M"/>
    <property type="match status" value="1"/>
</dbReference>
<proteinExistence type="inferred from homology"/>
<dbReference type="Proteomes" id="UP000765509">
    <property type="component" value="Unassembled WGS sequence"/>
</dbReference>
<dbReference type="PROSITE" id="PS00646">
    <property type="entry name" value="RIBOSOMAL_S13_1"/>
    <property type="match status" value="1"/>
</dbReference>
<evidence type="ECO:0000256" key="6">
    <source>
        <dbReference type="ARBA" id="ARBA00037226"/>
    </source>
</evidence>
<evidence type="ECO:0000256" key="2">
    <source>
        <dbReference type="ARBA" id="ARBA00008080"/>
    </source>
</evidence>
<dbReference type="FunFam" id="4.10.910.10:FF:000004">
    <property type="entry name" value="Small subunit ribosomal protein S13"/>
    <property type="match status" value="1"/>
</dbReference>
<dbReference type="GO" id="GO:0003723">
    <property type="term" value="F:RNA binding"/>
    <property type="evidence" value="ECO:0007669"/>
    <property type="project" value="InterPro"/>
</dbReference>
<comment type="function">
    <text evidence="6">Component of the mitochondrial ribosome (mitoribosome), a dedicated translation machinery responsible for the synthesis of mitochondrial genome-encoded proteins, including at least some of the essential transmembrane subunits of the mitochondrial respiratory chain. The mitoribosomes are attached to the mitochondrial inner membrane and translation products are cotranslationally integrated into the membrane.</text>
</comment>
<dbReference type="GO" id="GO:0015935">
    <property type="term" value="C:small ribosomal subunit"/>
    <property type="evidence" value="ECO:0007669"/>
    <property type="project" value="TreeGrafter"/>
</dbReference>
<dbReference type="OrthoDB" id="525520at2759"/>
<evidence type="ECO:0000256" key="1">
    <source>
        <dbReference type="ARBA" id="ARBA00004173"/>
    </source>
</evidence>
<name>A0A9Q3BDJ1_9BASI</name>
<dbReference type="InterPro" id="IPR001892">
    <property type="entry name" value="Ribosomal_uS13"/>
</dbReference>
<keyword evidence="9" id="KW-1185">Reference proteome</keyword>
<dbReference type="AlphaFoldDB" id="A0A9Q3BDJ1"/>
<dbReference type="FunFam" id="1.10.8.50:FF:000001">
    <property type="entry name" value="30S ribosomal protein S13"/>
    <property type="match status" value="1"/>
</dbReference>
<gene>
    <name evidence="8" type="ORF">O181_003009</name>
</gene>